<comment type="caution">
    <text evidence="1">The sequence shown here is derived from an EMBL/GenBank/DDBJ whole genome shotgun (WGS) entry which is preliminary data.</text>
</comment>
<reference evidence="1 2" key="1">
    <citation type="submission" date="2016-01" db="EMBL/GenBank/DDBJ databases">
        <title>Highly variable Streptococcus oralis are common among viridans streptococci isolated from primates.</title>
        <authorList>
            <person name="Denapaite D."/>
            <person name="Rieger M."/>
            <person name="Koendgen S."/>
            <person name="Brueckner R."/>
            <person name="Ochigava I."/>
            <person name="Kappeler P."/>
            <person name="Maetz-Rensing K."/>
            <person name="Leendertz F."/>
            <person name="Hakenbeck R."/>
        </authorList>
    </citation>
    <scope>NUCLEOTIDE SEQUENCE [LARGE SCALE GENOMIC DNA]</scope>
    <source>
        <strain evidence="1 2">DD07</strain>
    </source>
</reference>
<accession>A0A139MWU6</accession>
<proteinExistence type="predicted"/>
<evidence type="ECO:0000313" key="1">
    <source>
        <dbReference type="EMBL" id="KXT68142.1"/>
    </source>
</evidence>
<gene>
    <name evidence="1" type="ORF">SGODD07_02141</name>
</gene>
<evidence type="ECO:0000313" key="2">
    <source>
        <dbReference type="Proteomes" id="UP000070096"/>
    </source>
</evidence>
<dbReference type="EMBL" id="LQRC01000287">
    <property type="protein sequence ID" value="KXT68142.1"/>
    <property type="molecule type" value="Genomic_DNA"/>
</dbReference>
<organism evidence="1 2">
    <name type="scientific">Streptococcus gordonii</name>
    <dbReference type="NCBI Taxonomy" id="1302"/>
    <lineage>
        <taxon>Bacteria</taxon>
        <taxon>Bacillati</taxon>
        <taxon>Bacillota</taxon>
        <taxon>Bacilli</taxon>
        <taxon>Lactobacillales</taxon>
        <taxon>Streptococcaceae</taxon>
        <taxon>Streptococcus</taxon>
    </lineage>
</organism>
<dbReference type="Proteomes" id="UP000070096">
    <property type="component" value="Unassembled WGS sequence"/>
</dbReference>
<dbReference type="AlphaFoldDB" id="A0A139MWU6"/>
<protein>
    <submittedName>
        <fullName evidence="1">Uncharacterized protein</fullName>
    </submittedName>
</protein>
<name>A0A139MWU6_STRGN</name>
<sequence length="38" mass="4442">MRMKDERNSLGRDCFFTSLEIKKRVCGMVSLKQGTTFK</sequence>